<evidence type="ECO:0000313" key="2">
    <source>
        <dbReference type="Proteomes" id="UP000608420"/>
    </source>
</evidence>
<reference evidence="2" key="1">
    <citation type="journal article" date="2019" name="Int. J. Syst. Evol. Microbiol.">
        <title>The Global Catalogue of Microorganisms (GCM) 10K type strain sequencing project: providing services to taxonomists for standard genome sequencing and annotation.</title>
        <authorList>
            <consortium name="The Broad Institute Genomics Platform"/>
            <consortium name="The Broad Institute Genome Sequencing Center for Infectious Disease"/>
            <person name="Wu L."/>
            <person name="Ma J."/>
        </authorList>
    </citation>
    <scope>NUCLEOTIDE SEQUENCE [LARGE SCALE GENOMIC DNA]</scope>
    <source>
        <strain evidence="2">CGMCC 1.15420</strain>
    </source>
</reference>
<organism evidence="1 2">
    <name type="scientific">Paenibacillus aceti</name>
    <dbReference type="NCBI Taxonomy" id="1820010"/>
    <lineage>
        <taxon>Bacteria</taxon>
        <taxon>Bacillati</taxon>
        <taxon>Bacillota</taxon>
        <taxon>Bacilli</taxon>
        <taxon>Bacillales</taxon>
        <taxon>Paenibacillaceae</taxon>
        <taxon>Paenibacillus</taxon>
    </lineage>
</organism>
<keyword evidence="2" id="KW-1185">Reference proteome</keyword>
<dbReference type="Proteomes" id="UP000608420">
    <property type="component" value="Unassembled WGS sequence"/>
</dbReference>
<comment type="caution">
    <text evidence="1">The sequence shown here is derived from an EMBL/GenBank/DDBJ whole genome shotgun (WGS) entry which is preliminary data.</text>
</comment>
<proteinExistence type="predicted"/>
<gene>
    <name evidence="1" type="ORF">GCM10010913_16830</name>
</gene>
<protein>
    <submittedName>
        <fullName evidence="1">Uncharacterized protein</fullName>
    </submittedName>
</protein>
<sequence>MYANAPSPAGHMQLTRQIRYNSYIAQMPVEHRTRASRRSGKVSCYFSYVIPVIADLGEPKLGGMSQRYSNETW</sequence>
<accession>A0ABQ1VTN3</accession>
<evidence type="ECO:0000313" key="1">
    <source>
        <dbReference type="EMBL" id="GGF95854.1"/>
    </source>
</evidence>
<dbReference type="EMBL" id="BMIW01000009">
    <property type="protein sequence ID" value="GGF95854.1"/>
    <property type="molecule type" value="Genomic_DNA"/>
</dbReference>
<name>A0ABQ1VTN3_9BACL</name>